<accession>A0A2I0WV27</accession>
<name>A0A2I0WV27_9ASPA</name>
<proteinExistence type="predicted"/>
<dbReference type="AlphaFoldDB" id="A0A2I0WV27"/>
<evidence type="ECO:0000313" key="2">
    <source>
        <dbReference type="Proteomes" id="UP000233837"/>
    </source>
</evidence>
<evidence type="ECO:0000313" key="1">
    <source>
        <dbReference type="EMBL" id="PKU79515.1"/>
    </source>
</evidence>
<reference evidence="1 2" key="1">
    <citation type="journal article" date="2016" name="Sci. Rep.">
        <title>The Dendrobium catenatum Lindl. genome sequence provides insights into polysaccharide synthase, floral development and adaptive evolution.</title>
        <authorList>
            <person name="Zhang G.Q."/>
            <person name="Xu Q."/>
            <person name="Bian C."/>
            <person name="Tsai W.C."/>
            <person name="Yeh C.M."/>
            <person name="Liu K.W."/>
            <person name="Yoshida K."/>
            <person name="Zhang L.S."/>
            <person name="Chang S.B."/>
            <person name="Chen F."/>
            <person name="Shi Y."/>
            <person name="Su Y.Y."/>
            <person name="Zhang Y.Q."/>
            <person name="Chen L.J."/>
            <person name="Yin Y."/>
            <person name="Lin M."/>
            <person name="Huang H."/>
            <person name="Deng H."/>
            <person name="Wang Z.W."/>
            <person name="Zhu S.L."/>
            <person name="Zhao X."/>
            <person name="Deng C."/>
            <person name="Niu S.C."/>
            <person name="Huang J."/>
            <person name="Wang M."/>
            <person name="Liu G.H."/>
            <person name="Yang H.J."/>
            <person name="Xiao X.J."/>
            <person name="Hsiao Y.Y."/>
            <person name="Wu W.L."/>
            <person name="Chen Y.Y."/>
            <person name="Mitsuda N."/>
            <person name="Ohme-Takagi M."/>
            <person name="Luo Y.B."/>
            <person name="Van de Peer Y."/>
            <person name="Liu Z.J."/>
        </authorList>
    </citation>
    <scope>NUCLEOTIDE SEQUENCE [LARGE SCALE GENOMIC DNA]</scope>
    <source>
        <tissue evidence="1">The whole plant</tissue>
    </source>
</reference>
<dbReference type="PANTHER" id="PTHR33116">
    <property type="entry name" value="REVERSE TRANSCRIPTASE ZINC-BINDING DOMAIN-CONTAINING PROTEIN-RELATED-RELATED"/>
    <property type="match status" value="1"/>
</dbReference>
<gene>
    <name evidence="1" type="ORF">MA16_Dca000861</name>
</gene>
<sequence length="149" mass="17241">MFPKHLRNQLDICQALSIHTISSKITYLGIPLSFYKLEVEDYMPLIDSIYKKLNGWKANLLFFAGRFQYLKFTIHNTIAYWIRGAILPKSVHIIFKKVSARFLFFGDTNSSKRLHMVSWDKVCLPKSKGGLVYLLLELSNLLLTVLLLS</sequence>
<dbReference type="PANTHER" id="PTHR33116:SF84">
    <property type="entry name" value="RNA-DIRECTED DNA POLYMERASE"/>
    <property type="match status" value="1"/>
</dbReference>
<dbReference type="Proteomes" id="UP000233837">
    <property type="component" value="Unassembled WGS sequence"/>
</dbReference>
<keyword evidence="2" id="KW-1185">Reference proteome</keyword>
<protein>
    <submittedName>
        <fullName evidence="1">Ribonuclease H protein</fullName>
    </submittedName>
</protein>
<reference evidence="1 2" key="2">
    <citation type="journal article" date="2017" name="Nature">
        <title>The Apostasia genome and the evolution of orchids.</title>
        <authorList>
            <person name="Zhang G.Q."/>
            <person name="Liu K.W."/>
            <person name="Li Z."/>
            <person name="Lohaus R."/>
            <person name="Hsiao Y.Y."/>
            <person name="Niu S.C."/>
            <person name="Wang J.Y."/>
            <person name="Lin Y.C."/>
            <person name="Xu Q."/>
            <person name="Chen L.J."/>
            <person name="Yoshida K."/>
            <person name="Fujiwara S."/>
            <person name="Wang Z.W."/>
            <person name="Zhang Y.Q."/>
            <person name="Mitsuda N."/>
            <person name="Wang M."/>
            <person name="Liu G.H."/>
            <person name="Pecoraro L."/>
            <person name="Huang H.X."/>
            <person name="Xiao X.J."/>
            <person name="Lin M."/>
            <person name="Wu X.Y."/>
            <person name="Wu W.L."/>
            <person name="Chen Y.Y."/>
            <person name="Chang S.B."/>
            <person name="Sakamoto S."/>
            <person name="Ohme-Takagi M."/>
            <person name="Yagi M."/>
            <person name="Zeng S.J."/>
            <person name="Shen C.Y."/>
            <person name="Yeh C.M."/>
            <person name="Luo Y.B."/>
            <person name="Tsai W.C."/>
            <person name="Van de Peer Y."/>
            <person name="Liu Z.J."/>
        </authorList>
    </citation>
    <scope>NUCLEOTIDE SEQUENCE [LARGE SCALE GENOMIC DNA]</scope>
    <source>
        <tissue evidence="1">The whole plant</tissue>
    </source>
</reference>
<organism evidence="1 2">
    <name type="scientific">Dendrobium catenatum</name>
    <dbReference type="NCBI Taxonomy" id="906689"/>
    <lineage>
        <taxon>Eukaryota</taxon>
        <taxon>Viridiplantae</taxon>
        <taxon>Streptophyta</taxon>
        <taxon>Embryophyta</taxon>
        <taxon>Tracheophyta</taxon>
        <taxon>Spermatophyta</taxon>
        <taxon>Magnoliopsida</taxon>
        <taxon>Liliopsida</taxon>
        <taxon>Asparagales</taxon>
        <taxon>Orchidaceae</taxon>
        <taxon>Epidendroideae</taxon>
        <taxon>Malaxideae</taxon>
        <taxon>Dendrobiinae</taxon>
        <taxon>Dendrobium</taxon>
    </lineage>
</organism>
<dbReference type="EMBL" id="KZ502442">
    <property type="protein sequence ID" value="PKU79515.1"/>
    <property type="molecule type" value="Genomic_DNA"/>
</dbReference>